<feature type="region of interest" description="Disordered" evidence="1">
    <location>
        <begin position="1"/>
        <end position="28"/>
    </location>
</feature>
<proteinExistence type="predicted"/>
<gene>
    <name evidence="2" type="ORF">NVS88_04160</name>
</gene>
<reference evidence="2" key="1">
    <citation type="submission" date="2022-08" db="EMBL/GenBank/DDBJ databases">
        <title>Genome analysis of Corynebacteriales strain.</title>
        <authorList>
            <person name="Lee S.D."/>
        </authorList>
    </citation>
    <scope>NUCLEOTIDE SEQUENCE</scope>
    <source>
        <strain evidence="2">D3-21</strain>
    </source>
</reference>
<evidence type="ECO:0000313" key="2">
    <source>
        <dbReference type="EMBL" id="MDG3013750.1"/>
    </source>
</evidence>
<name>A0A9X4LYL1_9ACTN</name>
<sequence length="161" mass="17019">MSAQRHVFGPGTDPPSAGDGRDLVQPGAVGPVDRSRFVELVETAVERSAAGRIQVAVVHIGLTDAATEQARLPRDDRLARRLTGRLLEARLRTHLEPRDVLGRLGPAEYAVLCSGAGPRVLSRARAVAEELSGPLASTVAVVVDSREEAETLIAVPRPGPV</sequence>
<evidence type="ECO:0000256" key="1">
    <source>
        <dbReference type="SAM" id="MobiDB-lite"/>
    </source>
</evidence>
<dbReference type="AlphaFoldDB" id="A0A9X4LYL1"/>
<dbReference type="EMBL" id="JANRHA010000002">
    <property type="protein sequence ID" value="MDG3013750.1"/>
    <property type="molecule type" value="Genomic_DNA"/>
</dbReference>
<dbReference type="InterPro" id="IPR043128">
    <property type="entry name" value="Rev_trsase/Diguanyl_cyclase"/>
</dbReference>
<protein>
    <submittedName>
        <fullName evidence="2">Uncharacterized protein</fullName>
    </submittedName>
</protein>
<keyword evidence="3" id="KW-1185">Reference proteome</keyword>
<dbReference type="Gene3D" id="3.30.70.270">
    <property type="match status" value="1"/>
</dbReference>
<dbReference type="RefSeq" id="WP_332519263.1">
    <property type="nucleotide sequence ID" value="NZ_JANRHA010000002.1"/>
</dbReference>
<organism evidence="2 3">
    <name type="scientific">Speluncibacter jeojiensis</name>
    <dbReference type="NCBI Taxonomy" id="2710754"/>
    <lineage>
        <taxon>Bacteria</taxon>
        <taxon>Bacillati</taxon>
        <taxon>Actinomycetota</taxon>
        <taxon>Actinomycetes</taxon>
        <taxon>Mycobacteriales</taxon>
        <taxon>Speluncibacteraceae</taxon>
        <taxon>Speluncibacter</taxon>
    </lineage>
</organism>
<comment type="caution">
    <text evidence="2">The sequence shown here is derived from an EMBL/GenBank/DDBJ whole genome shotgun (WGS) entry which is preliminary data.</text>
</comment>
<dbReference type="Proteomes" id="UP001152755">
    <property type="component" value="Unassembled WGS sequence"/>
</dbReference>
<evidence type="ECO:0000313" key="3">
    <source>
        <dbReference type="Proteomes" id="UP001152755"/>
    </source>
</evidence>
<accession>A0A9X4LYL1</accession>